<dbReference type="InterPro" id="IPR050231">
    <property type="entry name" value="Iron_ascorbate_oxido_reductase"/>
</dbReference>
<keyword evidence="2" id="KW-0472">Membrane</keyword>
<keyword evidence="2" id="KW-1133">Transmembrane helix</keyword>
<dbReference type="PANTHER" id="PTHR47990">
    <property type="entry name" value="2-OXOGLUTARATE (2OG) AND FE(II)-DEPENDENT OXYGENASE SUPERFAMILY PROTEIN-RELATED"/>
    <property type="match status" value="1"/>
</dbReference>
<feature type="transmembrane region" description="Helical" evidence="2">
    <location>
        <begin position="12"/>
        <end position="32"/>
    </location>
</feature>
<dbReference type="AlphaFoldDB" id="A0A1Q9DHR1"/>
<proteinExistence type="predicted"/>
<sequence length="982" mass="109528">MSRSTRSSWGFSLRGILNLVLNATGVAAILWWSVASFRLHNLHGPSGSSEDDAVALEAPRVGKGGKGHRPPKTAYEPQPASENVADGSKEPPKVDVHRSAATPAAPLGAQGDVQAAQTASSEPFWVYCAAQWSDCWCPGDIRWGNEETWHLVAAKPGSDINTVTCSIQHLPDNVPGDDGKHCQCLVTPGTDFHRAMNPMLMDEADADAIGASTVASCQLFFAARKIGPADKAQWLATEGLCSEAWEEKAHLNRSYKAGSRQINVDMRQQLMRARIDVRFKSNWARLRDSDGWFRKAWVSYVGGPPTSQFVKMAEELIKSVHYFSENPILMFNFGLFTPKSWTAERFPQLVVLHAAPLPNEPRIRRSFNFNKLRAILMSRALNGVEVDVDQFVAPGADRLFSLTSKWVNKEYSFPLMPAHFLDWSIKDQPAAPWWPRYCPDPDKPCPMQTMRWCHAHPTWTHWALPFFGRWVRRHFRDERLPNVTVKHFNAAGLRVGDINEDEDLLNVGLWEERATKQWCKIDVPATVEFDSLLSWVQHHGNRCMEGIGCTNIGGDKRWYKKGVPKVYWTAHHAVDPEQTATYLERIRKRHQEGLWPAAIMDGSLNARSGSRKLLIALPTGGLSVAEFLQSFQQRHVESECSQLLCHVSGFALHPSELLPQVLRNEDVLCVKPDSTSLAKRRRIDAGMSVAVPFFPGHGSGLFAALGVCGAVFVSCQSLELPVPNYAAWRELWQEATSDFRAFKTRPAARNHLRFSQGEDLLRTLSGEAKAHTPDVRYNFGVGQTALRSKSWKESWKDLDWIPESFKSSFLTLSQLVATELPQLTHQDWEPRGTLGANILAGTETWAGSRLRHSLYPGNGSCTEHTDYGVLTLQNSTGPGLEALVGDVWQPLEPPPGFAVLFAGDMLEILTNGCVKALHHRVSARAGADMQCARQSNIIFLQPDNNTLVQPLAPYVLGNGQDLAAVRYGDWHRKKTSLAFRQP</sequence>
<feature type="compositionally biased region" description="Basic and acidic residues" evidence="1">
    <location>
        <begin position="87"/>
        <end position="97"/>
    </location>
</feature>
<keyword evidence="2" id="KW-0812">Transmembrane</keyword>
<dbReference type="Pfam" id="PF03171">
    <property type="entry name" value="2OG-FeII_Oxy"/>
    <property type="match status" value="1"/>
</dbReference>
<dbReference type="InterPro" id="IPR044861">
    <property type="entry name" value="IPNS-like_FE2OG_OXY"/>
</dbReference>
<dbReference type="OrthoDB" id="406156at2759"/>
<reference evidence="3 4" key="1">
    <citation type="submission" date="2016-02" db="EMBL/GenBank/DDBJ databases">
        <title>Genome analysis of coral dinoflagellate symbionts highlights evolutionary adaptations to a symbiotic lifestyle.</title>
        <authorList>
            <person name="Aranda M."/>
            <person name="Li Y."/>
            <person name="Liew Y.J."/>
            <person name="Baumgarten S."/>
            <person name="Simakov O."/>
            <person name="Wilson M."/>
            <person name="Piel J."/>
            <person name="Ashoor H."/>
            <person name="Bougouffa S."/>
            <person name="Bajic V.B."/>
            <person name="Ryu T."/>
            <person name="Ravasi T."/>
            <person name="Bayer T."/>
            <person name="Micklem G."/>
            <person name="Kim H."/>
            <person name="Bhak J."/>
            <person name="Lajeunesse T.C."/>
            <person name="Voolstra C.R."/>
        </authorList>
    </citation>
    <scope>NUCLEOTIDE SEQUENCE [LARGE SCALE GENOMIC DNA]</scope>
    <source>
        <strain evidence="3 4">CCMP2467</strain>
    </source>
</reference>
<keyword evidence="4" id="KW-1185">Reference proteome</keyword>
<evidence type="ECO:0000256" key="1">
    <source>
        <dbReference type="SAM" id="MobiDB-lite"/>
    </source>
</evidence>
<dbReference type="Proteomes" id="UP000186817">
    <property type="component" value="Unassembled WGS sequence"/>
</dbReference>
<feature type="region of interest" description="Disordered" evidence="1">
    <location>
        <begin position="60"/>
        <end position="97"/>
    </location>
</feature>
<dbReference type="SUPFAM" id="SSF51197">
    <property type="entry name" value="Clavaminate synthase-like"/>
    <property type="match status" value="1"/>
</dbReference>
<dbReference type="EMBL" id="LSRX01000531">
    <property type="protein sequence ID" value="OLP94724.1"/>
    <property type="molecule type" value="Genomic_DNA"/>
</dbReference>
<dbReference type="InterPro" id="IPR027443">
    <property type="entry name" value="IPNS-like_sf"/>
</dbReference>
<dbReference type="Gene3D" id="2.60.120.330">
    <property type="entry name" value="B-lactam Antibiotic, Isopenicillin N Synthase, Chain"/>
    <property type="match status" value="1"/>
</dbReference>
<evidence type="ECO:0000313" key="4">
    <source>
        <dbReference type="Proteomes" id="UP000186817"/>
    </source>
</evidence>
<comment type="caution">
    <text evidence="3">The sequence shown here is derived from an EMBL/GenBank/DDBJ whole genome shotgun (WGS) entry which is preliminary data.</text>
</comment>
<gene>
    <name evidence="3" type="primary">NCS1</name>
    <name evidence="3" type="ORF">AK812_SmicGene23217</name>
</gene>
<protein>
    <submittedName>
        <fullName evidence="3">S-norcoclaurine synthase 1</fullName>
    </submittedName>
</protein>
<accession>A0A1Q9DHR1</accession>
<evidence type="ECO:0000313" key="3">
    <source>
        <dbReference type="EMBL" id="OLP94724.1"/>
    </source>
</evidence>
<name>A0A1Q9DHR1_SYMMI</name>
<organism evidence="3 4">
    <name type="scientific">Symbiodinium microadriaticum</name>
    <name type="common">Dinoflagellate</name>
    <name type="synonym">Zooxanthella microadriatica</name>
    <dbReference type="NCBI Taxonomy" id="2951"/>
    <lineage>
        <taxon>Eukaryota</taxon>
        <taxon>Sar</taxon>
        <taxon>Alveolata</taxon>
        <taxon>Dinophyceae</taxon>
        <taxon>Suessiales</taxon>
        <taxon>Symbiodiniaceae</taxon>
        <taxon>Symbiodinium</taxon>
    </lineage>
</organism>
<evidence type="ECO:0000256" key="2">
    <source>
        <dbReference type="SAM" id="Phobius"/>
    </source>
</evidence>